<protein>
    <submittedName>
        <fullName evidence="2">TIGR03757 family integrating conjugative element protein</fullName>
    </submittedName>
</protein>
<accession>A0ABY5TPS8</accession>
<evidence type="ECO:0000313" key="2">
    <source>
        <dbReference type="EMBL" id="UVW35792.1"/>
    </source>
</evidence>
<organism evidence="2 3">
    <name type="scientific">SAR92 clade bacterium H455</name>
    <dbReference type="NCBI Taxonomy" id="2974818"/>
    <lineage>
        <taxon>Bacteria</taxon>
        <taxon>Pseudomonadati</taxon>
        <taxon>Pseudomonadota</taxon>
        <taxon>Gammaproteobacteria</taxon>
        <taxon>Cellvibrionales</taxon>
        <taxon>Porticoccaceae</taxon>
        <taxon>SAR92 clade</taxon>
    </lineage>
</organism>
<proteinExistence type="predicted"/>
<keyword evidence="3" id="KW-1185">Reference proteome</keyword>
<feature type="chain" id="PRO_5047469499" evidence="1">
    <location>
        <begin position="24"/>
        <end position="151"/>
    </location>
</feature>
<dbReference type="Proteomes" id="UP001059934">
    <property type="component" value="Chromosome"/>
</dbReference>
<evidence type="ECO:0000313" key="3">
    <source>
        <dbReference type="Proteomes" id="UP001059934"/>
    </source>
</evidence>
<feature type="signal peptide" evidence="1">
    <location>
        <begin position="1"/>
        <end position="23"/>
    </location>
</feature>
<keyword evidence="1" id="KW-0732">Signal</keyword>
<dbReference type="NCBIfam" id="TIGR03757">
    <property type="entry name" value="conj_TIGR03757"/>
    <property type="match status" value="1"/>
</dbReference>
<sequence length="151" mass="17036">MFQVTRRYALLITCAITGFASYADEVAVPHSTVVITSDQFPLSGVTVPHRLFNLDAVDRIEQRLGKNLPADEDKALALMKQRIAGVGQSQLNTELREAYQALILSMQYGLDRYPAVIFDQQVIVYGVTDLYAATKRYRHWLKETQEVVADD</sequence>
<dbReference type="Pfam" id="PF07511">
    <property type="entry name" value="DUF1525"/>
    <property type="match status" value="1"/>
</dbReference>
<dbReference type="InterPro" id="IPR011090">
    <property type="entry name" value="Integr_conj_element_PFL4709"/>
</dbReference>
<name>A0ABY5TPS8_9GAMM</name>
<reference evidence="2" key="1">
    <citation type="submission" date="2022-08" db="EMBL/GenBank/DDBJ databases">
        <title>Catabolic pathway analysis in culturable SAR92 clade bacteria reveals their overlooked roles in DMSP degradation in coastal seas.</title>
        <authorList>
            <person name="He X."/>
            <person name="Zhang X."/>
            <person name="Zhang Y."/>
        </authorList>
    </citation>
    <scope>NUCLEOTIDE SEQUENCE</scope>
    <source>
        <strain evidence="2">H455</strain>
    </source>
</reference>
<gene>
    <name evidence="2" type="ORF">NYF23_04055</name>
</gene>
<evidence type="ECO:0000256" key="1">
    <source>
        <dbReference type="SAM" id="SignalP"/>
    </source>
</evidence>
<dbReference type="EMBL" id="CP103416">
    <property type="protein sequence ID" value="UVW35792.1"/>
    <property type="molecule type" value="Genomic_DNA"/>
</dbReference>